<proteinExistence type="predicted"/>
<evidence type="ECO:0000313" key="1">
    <source>
        <dbReference type="EMBL" id="QHT87846.1"/>
    </source>
</evidence>
<sequence length="37" mass="3890">MLISTVVNGKNGNSITGINANVAKNITIIKLNSVYIT</sequence>
<organism evidence="1">
    <name type="scientific">viral metagenome</name>
    <dbReference type="NCBI Taxonomy" id="1070528"/>
    <lineage>
        <taxon>unclassified sequences</taxon>
        <taxon>metagenomes</taxon>
        <taxon>organismal metagenomes</taxon>
    </lineage>
</organism>
<protein>
    <submittedName>
        <fullName evidence="1">Uncharacterized protein</fullName>
    </submittedName>
</protein>
<dbReference type="EMBL" id="MN740102">
    <property type="protein sequence ID" value="QHT87846.1"/>
    <property type="molecule type" value="Genomic_DNA"/>
</dbReference>
<dbReference type="AlphaFoldDB" id="A0A6C0I658"/>
<accession>A0A6C0I658</accession>
<reference evidence="1" key="1">
    <citation type="journal article" date="2020" name="Nature">
        <title>Giant virus diversity and host interactions through global metagenomics.</title>
        <authorList>
            <person name="Schulz F."/>
            <person name="Roux S."/>
            <person name="Paez-Espino D."/>
            <person name="Jungbluth S."/>
            <person name="Walsh D.A."/>
            <person name="Denef V.J."/>
            <person name="McMahon K.D."/>
            <person name="Konstantinidis K.T."/>
            <person name="Eloe-Fadrosh E.A."/>
            <person name="Kyrpides N.C."/>
            <person name="Woyke T."/>
        </authorList>
    </citation>
    <scope>NUCLEOTIDE SEQUENCE</scope>
    <source>
        <strain evidence="1">GVMAG-M-3300023184-191</strain>
    </source>
</reference>
<name>A0A6C0I658_9ZZZZ</name>